<dbReference type="PANTHER" id="PTHR43658:SF8">
    <property type="entry name" value="17-BETA-HYDROXYSTEROID DEHYDROGENASE 14-RELATED"/>
    <property type="match status" value="1"/>
</dbReference>
<dbReference type="RefSeq" id="XP_009549409.1">
    <property type="nucleotide sequence ID" value="XM_009551114.1"/>
</dbReference>
<dbReference type="AlphaFoldDB" id="W4K001"/>
<reference evidence="5 6" key="1">
    <citation type="journal article" date="2012" name="New Phytol.">
        <title>Insight into trade-off between wood decay and parasitism from the genome of a fungal forest pathogen.</title>
        <authorList>
            <person name="Olson A."/>
            <person name="Aerts A."/>
            <person name="Asiegbu F."/>
            <person name="Belbahri L."/>
            <person name="Bouzid O."/>
            <person name="Broberg A."/>
            <person name="Canback B."/>
            <person name="Coutinho P.M."/>
            <person name="Cullen D."/>
            <person name="Dalman K."/>
            <person name="Deflorio G."/>
            <person name="van Diepen L.T."/>
            <person name="Dunand C."/>
            <person name="Duplessis S."/>
            <person name="Durling M."/>
            <person name="Gonthier P."/>
            <person name="Grimwood J."/>
            <person name="Fossdal C.G."/>
            <person name="Hansson D."/>
            <person name="Henrissat B."/>
            <person name="Hietala A."/>
            <person name="Himmelstrand K."/>
            <person name="Hoffmeister D."/>
            <person name="Hogberg N."/>
            <person name="James T.Y."/>
            <person name="Karlsson M."/>
            <person name="Kohler A."/>
            <person name="Kues U."/>
            <person name="Lee Y.H."/>
            <person name="Lin Y.C."/>
            <person name="Lind M."/>
            <person name="Lindquist E."/>
            <person name="Lombard V."/>
            <person name="Lucas S."/>
            <person name="Lunden K."/>
            <person name="Morin E."/>
            <person name="Murat C."/>
            <person name="Park J."/>
            <person name="Raffaello T."/>
            <person name="Rouze P."/>
            <person name="Salamov A."/>
            <person name="Schmutz J."/>
            <person name="Solheim H."/>
            <person name="Stahlberg J."/>
            <person name="Velez H."/>
            <person name="de Vries R.P."/>
            <person name="Wiebenga A."/>
            <person name="Woodward S."/>
            <person name="Yakovlev I."/>
            <person name="Garbelotto M."/>
            <person name="Martin F."/>
            <person name="Grigoriev I.V."/>
            <person name="Stenlid J."/>
        </authorList>
    </citation>
    <scope>NUCLEOTIDE SEQUENCE [LARGE SCALE GENOMIC DNA]</scope>
    <source>
        <strain evidence="5 6">TC 32-1</strain>
    </source>
</reference>
<dbReference type="PROSITE" id="PS00061">
    <property type="entry name" value="ADH_SHORT"/>
    <property type="match status" value="1"/>
</dbReference>
<dbReference type="Proteomes" id="UP000030671">
    <property type="component" value="Unassembled WGS sequence"/>
</dbReference>
<dbReference type="PRINTS" id="PR00081">
    <property type="entry name" value="GDHRDH"/>
</dbReference>
<feature type="domain" description="Ketoreductase" evidence="4">
    <location>
        <begin position="6"/>
        <end position="199"/>
    </location>
</feature>
<organism evidence="5 6">
    <name type="scientific">Heterobasidion irregulare (strain TC 32-1)</name>
    <dbReference type="NCBI Taxonomy" id="747525"/>
    <lineage>
        <taxon>Eukaryota</taxon>
        <taxon>Fungi</taxon>
        <taxon>Dikarya</taxon>
        <taxon>Basidiomycota</taxon>
        <taxon>Agaricomycotina</taxon>
        <taxon>Agaricomycetes</taxon>
        <taxon>Russulales</taxon>
        <taxon>Bondarzewiaceae</taxon>
        <taxon>Heterobasidion</taxon>
        <taxon>Heterobasidion annosum species complex</taxon>
    </lineage>
</organism>
<dbReference type="SMART" id="SM00822">
    <property type="entry name" value="PKS_KR"/>
    <property type="match status" value="1"/>
</dbReference>
<sequence>MKIENRTFIVSGGSSGLGLATVQTLLDAGARVAILDLRPAEGLSGDARVKFFETDITSAEDIARAVEGTVAWAQTMGARLGGVVNCAGVGTAAKVLDIHGEPHSLDLWNFAIGVNLTGTFNLTRLTCKHLAQTEPEGPDGERGVIIMVASSAAFEGQPGQAAYSASKGALVSMTLPLARDLARHGIRVVTLAPGAFASAMTDKMPLKTRASLERELTFPRRFGSAEEFAGTVKWVVECPYVNGETIRLSGASRLPGRF</sequence>
<dbReference type="OrthoDB" id="1274115at2759"/>
<dbReference type="InterPro" id="IPR057326">
    <property type="entry name" value="KR_dom"/>
</dbReference>
<dbReference type="STRING" id="747525.W4K001"/>
<evidence type="ECO:0000313" key="5">
    <source>
        <dbReference type="EMBL" id="ETW79148.1"/>
    </source>
</evidence>
<proteinExistence type="inferred from homology"/>
<evidence type="ECO:0000256" key="1">
    <source>
        <dbReference type="ARBA" id="ARBA00022857"/>
    </source>
</evidence>
<keyword evidence="1" id="KW-0521">NADP</keyword>
<dbReference type="SUPFAM" id="SSF51735">
    <property type="entry name" value="NAD(P)-binding Rossmann-fold domains"/>
    <property type="match status" value="1"/>
</dbReference>
<evidence type="ECO:0000256" key="2">
    <source>
        <dbReference type="ARBA" id="ARBA00023002"/>
    </source>
</evidence>
<protein>
    <recommendedName>
        <fullName evidence="4">Ketoreductase domain-containing protein</fullName>
    </recommendedName>
</protein>
<dbReference type="GO" id="GO:0016491">
    <property type="term" value="F:oxidoreductase activity"/>
    <property type="evidence" value="ECO:0007669"/>
    <property type="project" value="UniProtKB-KW"/>
</dbReference>
<dbReference type="EMBL" id="KI925461">
    <property type="protein sequence ID" value="ETW79148.1"/>
    <property type="molecule type" value="Genomic_DNA"/>
</dbReference>
<dbReference type="GeneID" id="20672908"/>
<name>W4K001_HETIT</name>
<keyword evidence="2" id="KW-0560">Oxidoreductase</keyword>
<dbReference type="HOGENOM" id="CLU_010194_42_0_1"/>
<comment type="similarity">
    <text evidence="3">Belongs to the short-chain dehydrogenases/reductases (SDR) family.</text>
</comment>
<dbReference type="KEGG" id="hir:HETIRDRAFT_410926"/>
<dbReference type="InParanoid" id="W4K001"/>
<dbReference type="InterPro" id="IPR036291">
    <property type="entry name" value="NAD(P)-bd_dom_sf"/>
</dbReference>
<dbReference type="InterPro" id="IPR020904">
    <property type="entry name" value="Sc_DH/Rdtase_CS"/>
</dbReference>
<evidence type="ECO:0000259" key="4">
    <source>
        <dbReference type="SMART" id="SM00822"/>
    </source>
</evidence>
<keyword evidence="6" id="KW-1185">Reference proteome</keyword>
<evidence type="ECO:0000256" key="3">
    <source>
        <dbReference type="RuleBase" id="RU000363"/>
    </source>
</evidence>
<evidence type="ECO:0000313" key="6">
    <source>
        <dbReference type="Proteomes" id="UP000030671"/>
    </source>
</evidence>
<dbReference type="Pfam" id="PF00106">
    <property type="entry name" value="adh_short"/>
    <property type="match status" value="1"/>
</dbReference>
<gene>
    <name evidence="5" type="ORF">HETIRDRAFT_410926</name>
</gene>
<accession>W4K001</accession>
<dbReference type="Gene3D" id="3.40.50.720">
    <property type="entry name" value="NAD(P)-binding Rossmann-like Domain"/>
    <property type="match status" value="1"/>
</dbReference>
<dbReference type="eggNOG" id="KOG1199">
    <property type="taxonomic scope" value="Eukaryota"/>
</dbReference>
<dbReference type="PANTHER" id="PTHR43658">
    <property type="entry name" value="SHORT-CHAIN DEHYDROGENASE/REDUCTASE"/>
    <property type="match status" value="1"/>
</dbReference>
<dbReference type="PRINTS" id="PR00080">
    <property type="entry name" value="SDRFAMILY"/>
</dbReference>
<dbReference type="InterPro" id="IPR002347">
    <property type="entry name" value="SDR_fam"/>
</dbReference>